<dbReference type="Proteomes" id="UP000076532">
    <property type="component" value="Unassembled WGS sequence"/>
</dbReference>
<sequence length="155" mass="16866">MPAVGSDSGSNHKASKGEERSVRNVIHQEQAAQVRIKWDLATIVKSLSLQNVHSNRGECSGHDGIRKELFEMMRLTGTDRGLPALEVTAQREQPPHRVSDEGDLCDTYEDSGSSQMPANESVINPEQKYMTLHGVPKGLELIALLPNAIAILGAV</sequence>
<organism evidence="2 3">
    <name type="scientific">Athelia psychrophila</name>
    <dbReference type="NCBI Taxonomy" id="1759441"/>
    <lineage>
        <taxon>Eukaryota</taxon>
        <taxon>Fungi</taxon>
        <taxon>Dikarya</taxon>
        <taxon>Basidiomycota</taxon>
        <taxon>Agaricomycotina</taxon>
        <taxon>Agaricomycetes</taxon>
        <taxon>Agaricomycetidae</taxon>
        <taxon>Atheliales</taxon>
        <taxon>Atheliaceae</taxon>
        <taxon>Athelia</taxon>
    </lineage>
</organism>
<evidence type="ECO:0000313" key="2">
    <source>
        <dbReference type="EMBL" id="KZP16614.1"/>
    </source>
</evidence>
<reference evidence="2 3" key="1">
    <citation type="journal article" date="2016" name="Mol. Biol. Evol.">
        <title>Comparative Genomics of Early-Diverging Mushroom-Forming Fungi Provides Insights into the Origins of Lignocellulose Decay Capabilities.</title>
        <authorList>
            <person name="Nagy L.G."/>
            <person name="Riley R."/>
            <person name="Tritt A."/>
            <person name="Adam C."/>
            <person name="Daum C."/>
            <person name="Floudas D."/>
            <person name="Sun H."/>
            <person name="Yadav J.S."/>
            <person name="Pangilinan J."/>
            <person name="Larsson K.H."/>
            <person name="Matsuura K."/>
            <person name="Barry K."/>
            <person name="Labutti K."/>
            <person name="Kuo R."/>
            <person name="Ohm R.A."/>
            <person name="Bhattacharya S.S."/>
            <person name="Shirouzu T."/>
            <person name="Yoshinaga Y."/>
            <person name="Martin F.M."/>
            <person name="Grigoriev I.V."/>
            <person name="Hibbett D.S."/>
        </authorList>
    </citation>
    <scope>NUCLEOTIDE SEQUENCE [LARGE SCALE GENOMIC DNA]</scope>
    <source>
        <strain evidence="2 3">CBS 109695</strain>
    </source>
</reference>
<name>A0A166FB19_9AGAM</name>
<gene>
    <name evidence="2" type="ORF">FIBSPDRAFT_975394</name>
</gene>
<proteinExistence type="predicted"/>
<accession>A0A166FB19</accession>
<dbReference type="AlphaFoldDB" id="A0A166FB19"/>
<evidence type="ECO:0000256" key="1">
    <source>
        <dbReference type="SAM" id="MobiDB-lite"/>
    </source>
</evidence>
<protein>
    <submittedName>
        <fullName evidence="2">Uncharacterized protein</fullName>
    </submittedName>
</protein>
<keyword evidence="3" id="KW-1185">Reference proteome</keyword>
<feature type="region of interest" description="Disordered" evidence="1">
    <location>
        <begin position="1"/>
        <end position="24"/>
    </location>
</feature>
<evidence type="ECO:0000313" key="3">
    <source>
        <dbReference type="Proteomes" id="UP000076532"/>
    </source>
</evidence>
<dbReference type="EMBL" id="KV417591">
    <property type="protein sequence ID" value="KZP16614.1"/>
    <property type="molecule type" value="Genomic_DNA"/>
</dbReference>